<dbReference type="Proteomes" id="UP001500339">
    <property type="component" value="Unassembled WGS sequence"/>
</dbReference>
<evidence type="ECO:0000256" key="1">
    <source>
        <dbReference type="SAM" id="MobiDB-lite"/>
    </source>
</evidence>
<organism evidence="2 3">
    <name type="scientific">Clostridium malenominatum</name>
    <dbReference type="NCBI Taxonomy" id="1539"/>
    <lineage>
        <taxon>Bacteria</taxon>
        <taxon>Bacillati</taxon>
        <taxon>Bacillota</taxon>
        <taxon>Clostridia</taxon>
        <taxon>Eubacteriales</taxon>
        <taxon>Clostridiaceae</taxon>
        <taxon>Clostridium</taxon>
    </lineage>
</organism>
<keyword evidence="3" id="KW-1185">Reference proteome</keyword>
<proteinExistence type="predicted"/>
<protein>
    <submittedName>
        <fullName evidence="2">Head-tail adaptor protein</fullName>
    </submittedName>
</protein>
<sequence length="377" mass="42822">MSEIKKFFVIFFSFIIIITSFGCRRIDRKPTVEKEVDKTFDIKAAKNIVDGYMSYLTNDDYENALKFYSKELLTGTSKTSKDMKGPLKIKGYNIDEIIELGRAGLFKVKVTKMSEKEPYASLEEYTIKINKEDMDYKIQDINTITEREIFLRHGTIRIRVKNNIDNNLLIENSGIPSYEYSKNDKAKTNKLEVPKNNYGPMIFSYKGESLVITTYDKDSYIGLIKVDESMTVQGEASSGGQGGEAGQGGQQGAQGGQQQKGNMAKEKPMGKNITSLDLIQDSKVNFVVFSSNEKFVLAQYTKDNAKSIRVYEVETGEIISYEFEKYYPMNKVNVIFSSFDKDSLNFEVVPRVTSDKSIGGLVGRWQLDLKEFKVKKV</sequence>
<name>A0ABN1J1T9_9CLOT</name>
<gene>
    <name evidence="2" type="ORF">GCM10008905_22360</name>
</gene>
<feature type="region of interest" description="Disordered" evidence="1">
    <location>
        <begin position="234"/>
        <end position="267"/>
    </location>
</feature>
<comment type="caution">
    <text evidence="2">The sequence shown here is derived from an EMBL/GenBank/DDBJ whole genome shotgun (WGS) entry which is preliminary data.</text>
</comment>
<dbReference type="PROSITE" id="PS51257">
    <property type="entry name" value="PROKAR_LIPOPROTEIN"/>
    <property type="match status" value="1"/>
</dbReference>
<reference evidence="2 3" key="1">
    <citation type="journal article" date="2019" name="Int. J. Syst. Evol. Microbiol.">
        <title>The Global Catalogue of Microorganisms (GCM) 10K type strain sequencing project: providing services to taxonomists for standard genome sequencing and annotation.</title>
        <authorList>
            <consortium name="The Broad Institute Genomics Platform"/>
            <consortium name="The Broad Institute Genome Sequencing Center for Infectious Disease"/>
            <person name="Wu L."/>
            <person name="Ma J."/>
        </authorList>
    </citation>
    <scope>NUCLEOTIDE SEQUENCE [LARGE SCALE GENOMIC DNA]</scope>
    <source>
        <strain evidence="2 3">JCM 1405</strain>
    </source>
</reference>
<feature type="compositionally biased region" description="Gly residues" evidence="1">
    <location>
        <begin position="237"/>
        <end position="255"/>
    </location>
</feature>
<evidence type="ECO:0000313" key="3">
    <source>
        <dbReference type="Proteomes" id="UP001500339"/>
    </source>
</evidence>
<dbReference type="EMBL" id="BAAACF010000002">
    <property type="protein sequence ID" value="GAA0726160.1"/>
    <property type="molecule type" value="Genomic_DNA"/>
</dbReference>
<dbReference type="RefSeq" id="WP_343769730.1">
    <property type="nucleotide sequence ID" value="NZ_BAAACF010000002.1"/>
</dbReference>
<accession>A0ABN1J1T9</accession>
<evidence type="ECO:0000313" key="2">
    <source>
        <dbReference type="EMBL" id="GAA0726160.1"/>
    </source>
</evidence>